<dbReference type="EMBL" id="JAFBMS010000008">
    <property type="protein sequence ID" value="KAG9350195.1"/>
    <property type="molecule type" value="Genomic_DNA"/>
</dbReference>
<keyword evidence="7" id="KW-1185">Reference proteome</keyword>
<keyword evidence="3" id="KW-0274">FAD</keyword>
<evidence type="ECO:0000256" key="2">
    <source>
        <dbReference type="ARBA" id="ARBA00022729"/>
    </source>
</evidence>
<dbReference type="AlphaFoldDB" id="A0A8T2PCF4"/>
<accession>A0A8T2PCF4</accession>
<evidence type="ECO:0000256" key="1">
    <source>
        <dbReference type="ARBA" id="ARBA00022630"/>
    </source>
</evidence>
<dbReference type="InterPro" id="IPR052206">
    <property type="entry name" value="Retinol_saturase"/>
</dbReference>
<keyword evidence="5" id="KW-0520">NAD</keyword>
<dbReference type="PANTHER" id="PTHR46091:SF2">
    <property type="entry name" value="AMINE OXIDASE DOMAIN-CONTAINING PROTEIN"/>
    <property type="match status" value="1"/>
</dbReference>
<comment type="caution">
    <text evidence="6">The sequence shown here is derived from an EMBL/GenBank/DDBJ whole genome shotgun (WGS) entry which is preliminary data.</text>
</comment>
<evidence type="ECO:0000256" key="5">
    <source>
        <dbReference type="ARBA" id="ARBA00023027"/>
    </source>
</evidence>
<evidence type="ECO:0000256" key="4">
    <source>
        <dbReference type="ARBA" id="ARBA00022857"/>
    </source>
</evidence>
<name>A0A8T2PCF4_9TELE</name>
<organism evidence="6 7">
    <name type="scientific">Albula glossodonta</name>
    <name type="common">roundjaw bonefish</name>
    <dbReference type="NCBI Taxonomy" id="121402"/>
    <lineage>
        <taxon>Eukaryota</taxon>
        <taxon>Metazoa</taxon>
        <taxon>Chordata</taxon>
        <taxon>Craniata</taxon>
        <taxon>Vertebrata</taxon>
        <taxon>Euteleostomi</taxon>
        <taxon>Actinopterygii</taxon>
        <taxon>Neopterygii</taxon>
        <taxon>Teleostei</taxon>
        <taxon>Albuliformes</taxon>
        <taxon>Albulidae</taxon>
        <taxon>Albula</taxon>
    </lineage>
</organism>
<sequence length="67" mass="7702">MDNFFSLSKEEVADNIPMMFITFPSAKDPTAKTRHPGKSCMTLLTMVKYEWFEEWKDSSARTYSAVG</sequence>
<dbReference type="Proteomes" id="UP000824540">
    <property type="component" value="Unassembled WGS sequence"/>
</dbReference>
<proteinExistence type="predicted"/>
<evidence type="ECO:0000256" key="3">
    <source>
        <dbReference type="ARBA" id="ARBA00022827"/>
    </source>
</evidence>
<keyword evidence="2" id="KW-0732">Signal</keyword>
<gene>
    <name evidence="6" type="ORF">JZ751_026548</name>
</gene>
<evidence type="ECO:0000313" key="6">
    <source>
        <dbReference type="EMBL" id="KAG9350195.1"/>
    </source>
</evidence>
<protein>
    <submittedName>
        <fullName evidence="6">Uncharacterized protein</fullName>
    </submittedName>
</protein>
<dbReference type="OrthoDB" id="8904099at2759"/>
<keyword evidence="4" id="KW-0521">NADP</keyword>
<keyword evidence="1" id="KW-0285">Flavoprotein</keyword>
<evidence type="ECO:0000313" key="7">
    <source>
        <dbReference type="Proteomes" id="UP000824540"/>
    </source>
</evidence>
<dbReference type="PANTHER" id="PTHR46091">
    <property type="entry name" value="BLR7054 PROTEIN"/>
    <property type="match status" value="1"/>
</dbReference>
<reference evidence="6" key="1">
    <citation type="thesis" date="2021" institute="BYU ScholarsArchive" country="Provo, UT, USA">
        <title>Applications of and Algorithms for Genome Assembly and Genomic Analyses with an Emphasis on Marine Teleosts.</title>
        <authorList>
            <person name="Pickett B.D."/>
        </authorList>
    </citation>
    <scope>NUCLEOTIDE SEQUENCE</scope>
    <source>
        <strain evidence="6">HI-2016</strain>
    </source>
</reference>